<protein>
    <submittedName>
        <fullName evidence="1">Cysteine-rich CWC family protein</fullName>
    </submittedName>
</protein>
<dbReference type="InterPro" id="IPR032720">
    <property type="entry name" value="Cys_rich_CWC"/>
</dbReference>
<name>A0ABT4WR16_PSEFR</name>
<keyword evidence="2" id="KW-1185">Reference proteome</keyword>
<dbReference type="Pfam" id="PF14375">
    <property type="entry name" value="Cys_rich_CWC"/>
    <property type="match status" value="1"/>
</dbReference>
<organism evidence="1 2">
    <name type="scientific">Pseudomonas fragi</name>
    <dbReference type="NCBI Taxonomy" id="296"/>
    <lineage>
        <taxon>Bacteria</taxon>
        <taxon>Pseudomonadati</taxon>
        <taxon>Pseudomonadota</taxon>
        <taxon>Gammaproteobacteria</taxon>
        <taxon>Pseudomonadales</taxon>
        <taxon>Pseudomonadaceae</taxon>
        <taxon>Pseudomonas</taxon>
    </lineage>
</organism>
<evidence type="ECO:0000313" key="2">
    <source>
        <dbReference type="Proteomes" id="UP001212337"/>
    </source>
</evidence>
<evidence type="ECO:0000313" key="1">
    <source>
        <dbReference type="EMBL" id="MDA7022482.1"/>
    </source>
</evidence>
<comment type="caution">
    <text evidence="1">The sequence shown here is derived from an EMBL/GenBank/DDBJ whole genome shotgun (WGS) entry which is preliminary data.</text>
</comment>
<gene>
    <name evidence="1" type="ORF">PI499_11400</name>
</gene>
<dbReference type="RefSeq" id="WP_095019719.1">
    <property type="nucleotide sequence ID" value="NZ_CAACYJ010000027.1"/>
</dbReference>
<dbReference type="Proteomes" id="UP001212337">
    <property type="component" value="Unassembled WGS sequence"/>
</dbReference>
<proteinExistence type="predicted"/>
<dbReference type="GeneID" id="89545921"/>
<dbReference type="EMBL" id="JAQJVI010000012">
    <property type="protein sequence ID" value="MDA7022482.1"/>
    <property type="molecule type" value="Genomic_DNA"/>
</dbReference>
<sequence>MTTPDLCPACGARNDCSMASPDIAAQSCWCHTVNIDPKVIQALPLELRDLACLCPRCANVASQLPPARAQSLT</sequence>
<reference evidence="1 2" key="1">
    <citation type="submission" date="2023-01" db="EMBL/GenBank/DDBJ databases">
        <title>Effects of deletion of Siderophore biosynthase gene in Pseudomonas fragi on quorum sensing and spoliage ability.</title>
        <authorList>
            <person name="Cui F."/>
            <person name="Wang D."/>
            <person name="Liu J."/>
            <person name="Wang Q."/>
            <person name="Li T."/>
            <person name="Li J."/>
        </authorList>
    </citation>
    <scope>NUCLEOTIDE SEQUENCE [LARGE SCALE GENOMIC DNA]</scope>
    <source>
        <strain evidence="1 2">MS-10</strain>
    </source>
</reference>
<accession>A0ABT4WR16</accession>